<evidence type="ECO:0000313" key="3">
    <source>
        <dbReference type="Proteomes" id="UP000000304"/>
    </source>
</evidence>
<accession>B4QVQ9</accession>
<reference evidence="2 3" key="1">
    <citation type="journal article" date="2007" name="Nature">
        <title>Evolution of genes and genomes on the Drosophila phylogeny.</title>
        <authorList>
            <consortium name="Drosophila 12 Genomes Consortium"/>
            <person name="Clark A.G."/>
            <person name="Eisen M.B."/>
            <person name="Smith D.R."/>
            <person name="Bergman C.M."/>
            <person name="Oliver B."/>
            <person name="Markow T.A."/>
            <person name="Kaufman T.C."/>
            <person name="Kellis M."/>
            <person name="Gelbart W."/>
            <person name="Iyer V.N."/>
            <person name="Pollard D.A."/>
            <person name="Sackton T.B."/>
            <person name="Larracuente A.M."/>
            <person name="Singh N.D."/>
            <person name="Abad J.P."/>
            <person name="Abt D.N."/>
            <person name="Adryan B."/>
            <person name="Aguade M."/>
            <person name="Akashi H."/>
            <person name="Anderson W.W."/>
            <person name="Aquadro C.F."/>
            <person name="Ardell D.H."/>
            <person name="Arguello R."/>
            <person name="Artieri C.G."/>
            <person name="Barbash D.A."/>
            <person name="Barker D."/>
            <person name="Barsanti P."/>
            <person name="Batterham P."/>
            <person name="Batzoglou S."/>
            <person name="Begun D."/>
            <person name="Bhutkar A."/>
            <person name="Blanco E."/>
            <person name="Bosak S.A."/>
            <person name="Bradley R.K."/>
            <person name="Brand A.D."/>
            <person name="Brent M.R."/>
            <person name="Brooks A.N."/>
            <person name="Brown R.H."/>
            <person name="Butlin R.K."/>
            <person name="Caggese C."/>
            <person name="Calvi B.R."/>
            <person name="Bernardo de Carvalho A."/>
            <person name="Caspi A."/>
            <person name="Castrezana S."/>
            <person name="Celniker S.E."/>
            <person name="Chang J.L."/>
            <person name="Chapple C."/>
            <person name="Chatterji S."/>
            <person name="Chinwalla A."/>
            <person name="Civetta A."/>
            <person name="Clifton S.W."/>
            <person name="Comeron J.M."/>
            <person name="Costello J.C."/>
            <person name="Coyne J.A."/>
            <person name="Daub J."/>
            <person name="David R.G."/>
            <person name="Delcher A.L."/>
            <person name="Delehaunty K."/>
            <person name="Do C.B."/>
            <person name="Ebling H."/>
            <person name="Edwards K."/>
            <person name="Eickbush T."/>
            <person name="Evans J.D."/>
            <person name="Filipski A."/>
            <person name="Findeiss S."/>
            <person name="Freyhult E."/>
            <person name="Fulton L."/>
            <person name="Fulton R."/>
            <person name="Garcia A.C."/>
            <person name="Gardiner A."/>
            <person name="Garfield D.A."/>
            <person name="Garvin B.E."/>
            <person name="Gibson G."/>
            <person name="Gilbert D."/>
            <person name="Gnerre S."/>
            <person name="Godfrey J."/>
            <person name="Good R."/>
            <person name="Gotea V."/>
            <person name="Gravely B."/>
            <person name="Greenberg A.J."/>
            <person name="Griffiths-Jones S."/>
            <person name="Gross S."/>
            <person name="Guigo R."/>
            <person name="Gustafson E.A."/>
            <person name="Haerty W."/>
            <person name="Hahn M.W."/>
            <person name="Halligan D.L."/>
            <person name="Halpern A.L."/>
            <person name="Halter G.M."/>
            <person name="Han M.V."/>
            <person name="Heger A."/>
            <person name="Hillier L."/>
            <person name="Hinrichs A.S."/>
            <person name="Holmes I."/>
            <person name="Hoskins R.A."/>
            <person name="Hubisz M.J."/>
            <person name="Hultmark D."/>
            <person name="Huntley M.A."/>
            <person name="Jaffe D.B."/>
            <person name="Jagadeeshan S."/>
            <person name="Jeck W.R."/>
            <person name="Johnson J."/>
            <person name="Jones C.D."/>
            <person name="Jordan W.C."/>
            <person name="Karpen G.H."/>
            <person name="Kataoka E."/>
            <person name="Keightley P.D."/>
            <person name="Kheradpour P."/>
            <person name="Kirkness E.F."/>
            <person name="Koerich L.B."/>
            <person name="Kristiansen K."/>
            <person name="Kudrna D."/>
            <person name="Kulathinal R.J."/>
            <person name="Kumar S."/>
            <person name="Kwok R."/>
            <person name="Lander E."/>
            <person name="Langley C.H."/>
            <person name="Lapoint R."/>
            <person name="Lazzaro B.P."/>
            <person name="Lee S.J."/>
            <person name="Levesque L."/>
            <person name="Li R."/>
            <person name="Lin C.F."/>
            <person name="Lin M.F."/>
            <person name="Lindblad-Toh K."/>
            <person name="Llopart A."/>
            <person name="Long M."/>
            <person name="Low L."/>
            <person name="Lozovsky E."/>
            <person name="Lu J."/>
            <person name="Luo M."/>
            <person name="Machado C.A."/>
            <person name="Makalowski W."/>
            <person name="Marzo M."/>
            <person name="Matsuda M."/>
            <person name="Matzkin L."/>
            <person name="McAllister B."/>
            <person name="McBride C.S."/>
            <person name="McKernan B."/>
            <person name="McKernan K."/>
            <person name="Mendez-Lago M."/>
            <person name="Minx P."/>
            <person name="Mollenhauer M.U."/>
            <person name="Montooth K."/>
            <person name="Mount S.M."/>
            <person name="Mu X."/>
            <person name="Myers E."/>
            <person name="Negre B."/>
            <person name="Newfeld S."/>
            <person name="Nielsen R."/>
            <person name="Noor M.A."/>
            <person name="O'Grady P."/>
            <person name="Pachter L."/>
            <person name="Papaceit M."/>
            <person name="Parisi M.J."/>
            <person name="Parisi M."/>
            <person name="Parts L."/>
            <person name="Pedersen J.S."/>
            <person name="Pesole G."/>
            <person name="Phillippy A.M."/>
            <person name="Ponting C.P."/>
            <person name="Pop M."/>
            <person name="Porcelli D."/>
            <person name="Powell J.R."/>
            <person name="Prohaska S."/>
            <person name="Pruitt K."/>
            <person name="Puig M."/>
            <person name="Quesneville H."/>
            <person name="Ram K.R."/>
            <person name="Rand D."/>
            <person name="Rasmussen M.D."/>
            <person name="Reed L.K."/>
            <person name="Reenan R."/>
            <person name="Reily A."/>
            <person name="Remington K.A."/>
            <person name="Rieger T.T."/>
            <person name="Ritchie M.G."/>
            <person name="Robin C."/>
            <person name="Rogers Y.H."/>
            <person name="Rohde C."/>
            <person name="Rozas J."/>
            <person name="Rubenfield M.J."/>
            <person name="Ruiz A."/>
            <person name="Russo S."/>
            <person name="Salzberg S.L."/>
            <person name="Sanchez-Gracia A."/>
            <person name="Saranga D.J."/>
            <person name="Sato H."/>
            <person name="Schaeffer S.W."/>
            <person name="Schatz M.C."/>
            <person name="Schlenke T."/>
            <person name="Schwartz R."/>
            <person name="Segarra C."/>
            <person name="Singh R.S."/>
            <person name="Sirot L."/>
            <person name="Sirota M."/>
            <person name="Sisneros N.B."/>
            <person name="Smith C.D."/>
            <person name="Smith T.F."/>
            <person name="Spieth J."/>
            <person name="Stage D.E."/>
            <person name="Stark A."/>
            <person name="Stephan W."/>
            <person name="Strausberg R.L."/>
            <person name="Strempel S."/>
            <person name="Sturgill D."/>
            <person name="Sutton G."/>
            <person name="Sutton G.G."/>
            <person name="Tao W."/>
            <person name="Teichmann S."/>
            <person name="Tobari Y.N."/>
            <person name="Tomimura Y."/>
            <person name="Tsolas J.M."/>
            <person name="Valente V.L."/>
            <person name="Venter E."/>
            <person name="Venter J.C."/>
            <person name="Vicario S."/>
            <person name="Vieira F.G."/>
            <person name="Vilella A.J."/>
            <person name="Villasante A."/>
            <person name="Walenz B."/>
            <person name="Wang J."/>
            <person name="Wasserman M."/>
            <person name="Watts T."/>
            <person name="Wilson D."/>
            <person name="Wilson R.K."/>
            <person name="Wing R.A."/>
            <person name="Wolfner M.F."/>
            <person name="Wong A."/>
            <person name="Wong G.K."/>
            <person name="Wu C.I."/>
            <person name="Wu G."/>
            <person name="Yamamoto D."/>
            <person name="Yang H.P."/>
            <person name="Yang S.P."/>
            <person name="Yorke J.A."/>
            <person name="Yoshida K."/>
            <person name="Zdobnov E."/>
            <person name="Zhang P."/>
            <person name="Zhang Y."/>
            <person name="Zimin A.V."/>
            <person name="Baldwin J."/>
            <person name="Abdouelleil A."/>
            <person name="Abdulkadir J."/>
            <person name="Abebe A."/>
            <person name="Abera B."/>
            <person name="Abreu J."/>
            <person name="Acer S.C."/>
            <person name="Aftuck L."/>
            <person name="Alexander A."/>
            <person name="An P."/>
            <person name="Anderson E."/>
            <person name="Anderson S."/>
            <person name="Arachi H."/>
            <person name="Azer M."/>
            <person name="Bachantsang P."/>
            <person name="Barry A."/>
            <person name="Bayul T."/>
            <person name="Berlin A."/>
            <person name="Bessette D."/>
            <person name="Bloom T."/>
            <person name="Blye J."/>
            <person name="Boguslavskiy L."/>
            <person name="Bonnet C."/>
            <person name="Boukhgalter B."/>
            <person name="Bourzgui I."/>
            <person name="Brown A."/>
            <person name="Cahill P."/>
            <person name="Channer S."/>
            <person name="Cheshatsang Y."/>
            <person name="Chuda L."/>
            <person name="Citroen M."/>
            <person name="Collymore A."/>
            <person name="Cooke P."/>
            <person name="Costello M."/>
            <person name="D'Aco K."/>
            <person name="Daza R."/>
            <person name="De Haan G."/>
            <person name="DeGray S."/>
            <person name="DeMaso C."/>
            <person name="Dhargay N."/>
            <person name="Dooley K."/>
            <person name="Dooley E."/>
            <person name="Doricent M."/>
            <person name="Dorje P."/>
            <person name="Dorjee K."/>
            <person name="Dupes A."/>
            <person name="Elong R."/>
            <person name="Falk J."/>
            <person name="Farina A."/>
            <person name="Faro S."/>
            <person name="Ferguson D."/>
            <person name="Fisher S."/>
            <person name="Foley C.D."/>
            <person name="Franke A."/>
            <person name="Friedrich D."/>
            <person name="Gadbois L."/>
            <person name="Gearin G."/>
            <person name="Gearin C.R."/>
            <person name="Giannoukos G."/>
            <person name="Goode T."/>
            <person name="Graham J."/>
            <person name="Grandbois E."/>
            <person name="Grewal S."/>
            <person name="Gyaltsen K."/>
            <person name="Hafez N."/>
            <person name="Hagos B."/>
            <person name="Hall J."/>
            <person name="Henson C."/>
            <person name="Hollinger A."/>
            <person name="Honan T."/>
            <person name="Huard M.D."/>
            <person name="Hughes L."/>
            <person name="Hurhula B."/>
            <person name="Husby M.E."/>
            <person name="Kamat A."/>
            <person name="Kanga B."/>
            <person name="Kashin S."/>
            <person name="Khazanovich D."/>
            <person name="Kisner P."/>
            <person name="Lance K."/>
            <person name="Lara M."/>
            <person name="Lee W."/>
            <person name="Lennon N."/>
            <person name="Letendre F."/>
            <person name="LeVine R."/>
            <person name="Lipovsky A."/>
            <person name="Liu X."/>
            <person name="Liu J."/>
            <person name="Liu S."/>
            <person name="Lokyitsang T."/>
            <person name="Lokyitsang Y."/>
            <person name="Lubonja R."/>
            <person name="Lui A."/>
            <person name="MacDonald P."/>
            <person name="Magnisalis V."/>
            <person name="Maru K."/>
            <person name="Matthews C."/>
            <person name="McCusker W."/>
            <person name="McDonough S."/>
            <person name="Mehta T."/>
            <person name="Meldrim J."/>
            <person name="Meneus L."/>
            <person name="Mihai O."/>
            <person name="Mihalev A."/>
            <person name="Mihova T."/>
            <person name="Mittelman R."/>
            <person name="Mlenga V."/>
            <person name="Montmayeur A."/>
            <person name="Mulrain L."/>
            <person name="Navidi A."/>
            <person name="Naylor J."/>
            <person name="Negash T."/>
            <person name="Nguyen T."/>
            <person name="Nguyen N."/>
            <person name="Nicol R."/>
            <person name="Norbu C."/>
            <person name="Norbu N."/>
            <person name="Novod N."/>
            <person name="O'Neill B."/>
            <person name="Osman S."/>
            <person name="Markiewicz E."/>
            <person name="Oyono O.L."/>
            <person name="Patti C."/>
            <person name="Phunkhang P."/>
            <person name="Pierre F."/>
            <person name="Priest M."/>
            <person name="Raghuraman S."/>
            <person name="Rege F."/>
            <person name="Reyes R."/>
            <person name="Rise C."/>
            <person name="Rogov P."/>
            <person name="Ross K."/>
            <person name="Ryan E."/>
            <person name="Settipalli S."/>
            <person name="Shea T."/>
            <person name="Sherpa N."/>
            <person name="Shi L."/>
            <person name="Shih D."/>
            <person name="Sparrow T."/>
            <person name="Spaulding J."/>
            <person name="Stalker J."/>
            <person name="Stange-Thomann N."/>
            <person name="Stavropoulos S."/>
            <person name="Stone C."/>
            <person name="Strader C."/>
            <person name="Tesfaye S."/>
            <person name="Thomson T."/>
            <person name="Thoulutsang Y."/>
            <person name="Thoulutsang D."/>
            <person name="Topham K."/>
            <person name="Topping I."/>
            <person name="Tsamla T."/>
            <person name="Vassiliev H."/>
            <person name="Vo A."/>
            <person name="Wangchuk T."/>
            <person name="Wangdi T."/>
            <person name="Weiand M."/>
            <person name="Wilkinson J."/>
            <person name="Wilson A."/>
            <person name="Yadav S."/>
            <person name="Young G."/>
            <person name="Yu Q."/>
            <person name="Zembek L."/>
            <person name="Zhong D."/>
            <person name="Zimmer A."/>
            <person name="Zwirko Z."/>
            <person name="Jaffe D.B."/>
            <person name="Alvarez P."/>
            <person name="Brockman W."/>
            <person name="Butler J."/>
            <person name="Chin C."/>
            <person name="Gnerre S."/>
            <person name="Grabherr M."/>
            <person name="Kleber M."/>
            <person name="Mauceli E."/>
            <person name="MacCallum I."/>
        </authorList>
    </citation>
    <scope>NUCLEOTIDE SEQUENCE [LARGE SCALE GENOMIC DNA]</scope>
    <source>
        <strain evidence="3">white501</strain>
    </source>
</reference>
<protein>
    <submittedName>
        <fullName evidence="2">GD19158</fullName>
    </submittedName>
</protein>
<dbReference type="KEGG" id="dsi:Dsimw501_GD19158"/>
<proteinExistence type="predicted"/>
<evidence type="ECO:0000256" key="1">
    <source>
        <dbReference type="SAM" id="SignalP"/>
    </source>
</evidence>
<name>B4QVQ9_DROSI</name>
<dbReference type="AlphaFoldDB" id="B4QVQ9"/>
<dbReference type="STRING" id="7240.B4QVQ9"/>
<dbReference type="Bgee" id="FBgn0190663">
    <property type="expression patterns" value="Expressed in female reproductive system"/>
</dbReference>
<feature type="chain" id="PRO_5002821629" evidence="1">
    <location>
        <begin position="19"/>
        <end position="148"/>
    </location>
</feature>
<feature type="signal peptide" evidence="1">
    <location>
        <begin position="1"/>
        <end position="18"/>
    </location>
</feature>
<dbReference type="EMBL" id="CM000364">
    <property type="protein sequence ID" value="EDX12572.1"/>
    <property type="molecule type" value="Genomic_DNA"/>
</dbReference>
<gene>
    <name evidence="2" type="primary">Dsim\GD19158</name>
    <name evidence="2" type="ORF">Dsim_GD19158</name>
</gene>
<dbReference type="Proteomes" id="UP000000304">
    <property type="component" value="Chromosome 3R"/>
</dbReference>
<evidence type="ECO:0000313" key="2">
    <source>
        <dbReference type="EMBL" id="EDX12572.1"/>
    </source>
</evidence>
<sequence>MAARFFVIFSAIFVLAQGSNLLPIEQEAEVPIHSGAPAEVISQGHPSVSQSVGSTYGQGPLQVPIGGGHSGVGLGLAGARPYVAAPRPAVSYARPAVAAPRPAVSYARPAAVVVPALVVAPIRQPQGVPAPSVVGAGHGNVYHGRHHG</sequence>
<dbReference type="OrthoDB" id="7871255at2759"/>
<keyword evidence="3" id="KW-1185">Reference proteome</keyword>
<dbReference type="OMA" id="IRQPQGV"/>
<organism evidence="2 3">
    <name type="scientific">Drosophila simulans</name>
    <name type="common">Fruit fly</name>
    <dbReference type="NCBI Taxonomy" id="7240"/>
    <lineage>
        <taxon>Eukaryota</taxon>
        <taxon>Metazoa</taxon>
        <taxon>Ecdysozoa</taxon>
        <taxon>Arthropoda</taxon>
        <taxon>Hexapoda</taxon>
        <taxon>Insecta</taxon>
        <taxon>Pterygota</taxon>
        <taxon>Neoptera</taxon>
        <taxon>Endopterygota</taxon>
        <taxon>Diptera</taxon>
        <taxon>Brachycera</taxon>
        <taxon>Muscomorpha</taxon>
        <taxon>Ephydroidea</taxon>
        <taxon>Drosophilidae</taxon>
        <taxon>Drosophila</taxon>
        <taxon>Sophophora</taxon>
    </lineage>
</organism>
<dbReference type="PhylomeDB" id="B4QVQ9"/>
<dbReference type="HOGENOM" id="CLU_1760726_0_0_1"/>
<keyword evidence="1" id="KW-0732">Signal</keyword>